<evidence type="ECO:0000256" key="2">
    <source>
        <dbReference type="SAM" id="Phobius"/>
    </source>
</evidence>
<dbReference type="Proteomes" id="UP000460272">
    <property type="component" value="Unassembled WGS sequence"/>
</dbReference>
<feature type="region of interest" description="Disordered" evidence="1">
    <location>
        <begin position="36"/>
        <end position="61"/>
    </location>
</feature>
<keyword evidence="4" id="KW-1185">Reference proteome</keyword>
<dbReference type="RefSeq" id="WP_145851976.1">
    <property type="nucleotide sequence ID" value="NZ_RPFW01000001.1"/>
</dbReference>
<accession>A0A6P2CB93</accession>
<organism evidence="3 4">
    <name type="scientific">Trebonia kvetii</name>
    <dbReference type="NCBI Taxonomy" id="2480626"/>
    <lineage>
        <taxon>Bacteria</taxon>
        <taxon>Bacillati</taxon>
        <taxon>Actinomycetota</taxon>
        <taxon>Actinomycetes</taxon>
        <taxon>Streptosporangiales</taxon>
        <taxon>Treboniaceae</taxon>
        <taxon>Trebonia</taxon>
    </lineage>
</organism>
<gene>
    <name evidence="3" type="ORF">EAS64_07980</name>
</gene>
<feature type="transmembrane region" description="Helical" evidence="2">
    <location>
        <begin position="6"/>
        <end position="28"/>
    </location>
</feature>
<evidence type="ECO:0000313" key="3">
    <source>
        <dbReference type="EMBL" id="TVZ07221.1"/>
    </source>
</evidence>
<evidence type="ECO:0000256" key="1">
    <source>
        <dbReference type="SAM" id="MobiDB-lite"/>
    </source>
</evidence>
<keyword evidence="2" id="KW-0472">Membrane</keyword>
<reference evidence="3 4" key="1">
    <citation type="submission" date="2018-11" db="EMBL/GenBank/DDBJ databases">
        <title>Trebonia kvetii gen.nov., sp.nov., a novel acidophilic actinobacterium, and proposal of the new actinobacterial family Treboniaceae fam. nov.</title>
        <authorList>
            <person name="Rapoport D."/>
            <person name="Sagova-Mareckova M."/>
            <person name="Sedlacek I."/>
            <person name="Provaznik J."/>
            <person name="Kralova S."/>
            <person name="Pavlinic D."/>
            <person name="Benes V."/>
            <person name="Kopecky J."/>
        </authorList>
    </citation>
    <scope>NUCLEOTIDE SEQUENCE [LARGE SCALE GENOMIC DNA]</scope>
    <source>
        <strain evidence="3 4">15Tr583</strain>
    </source>
</reference>
<proteinExistence type="predicted"/>
<name>A0A6P2CB93_9ACTN</name>
<comment type="caution">
    <text evidence="3">The sequence shown here is derived from an EMBL/GenBank/DDBJ whole genome shotgun (WGS) entry which is preliminary data.</text>
</comment>
<protein>
    <submittedName>
        <fullName evidence="3">Uncharacterized protein</fullName>
    </submittedName>
</protein>
<keyword evidence="2" id="KW-1133">Transmembrane helix</keyword>
<dbReference type="AlphaFoldDB" id="A0A6P2CB93"/>
<evidence type="ECO:0000313" key="4">
    <source>
        <dbReference type="Proteomes" id="UP000460272"/>
    </source>
</evidence>
<keyword evidence="2" id="KW-0812">Transmembrane</keyword>
<sequence>MSGIGLAAGVIGMFFAAGIVAGVLIVALPRMRRRRRDMHQDDGWRAPSGLGGDEPPRWPGA</sequence>
<dbReference type="EMBL" id="RPFW01000001">
    <property type="protein sequence ID" value="TVZ07221.1"/>
    <property type="molecule type" value="Genomic_DNA"/>
</dbReference>